<evidence type="ECO:0000256" key="14">
    <source>
        <dbReference type="ARBA" id="ARBA00023212"/>
    </source>
</evidence>
<dbReference type="InterPro" id="IPR011060">
    <property type="entry name" value="RibuloseP-bd_barrel"/>
</dbReference>
<dbReference type="Gene3D" id="3.10.20.810">
    <property type="entry name" value="Phosphoribosyl-AMP cyclohydrolase"/>
    <property type="match status" value="1"/>
</dbReference>
<dbReference type="GO" id="GO:0008017">
    <property type="term" value="F:microtubule binding"/>
    <property type="evidence" value="ECO:0007669"/>
    <property type="project" value="InterPro"/>
</dbReference>
<dbReference type="SUPFAM" id="SSF51366">
    <property type="entry name" value="Ribulose-phoshate binding barrel"/>
    <property type="match status" value="1"/>
</dbReference>
<dbReference type="AlphaFoldDB" id="A0A818WWA3"/>
<dbReference type="GO" id="GO:0005737">
    <property type="term" value="C:cytoplasm"/>
    <property type="evidence" value="ECO:0007669"/>
    <property type="project" value="InterPro"/>
</dbReference>
<dbReference type="GO" id="GO:0004635">
    <property type="term" value="F:phosphoribosyl-AMP cyclohydrolase activity"/>
    <property type="evidence" value="ECO:0007669"/>
    <property type="project" value="UniProtKB-EC"/>
</dbReference>
<dbReference type="Pfam" id="PF01502">
    <property type="entry name" value="PRA-CH"/>
    <property type="match status" value="1"/>
</dbReference>
<dbReference type="GO" id="GO:0005874">
    <property type="term" value="C:microtubule"/>
    <property type="evidence" value="ECO:0007669"/>
    <property type="project" value="UniProtKB-KW"/>
</dbReference>
<dbReference type="Pfam" id="PF01503">
    <property type="entry name" value="PRA-PH"/>
    <property type="match status" value="1"/>
</dbReference>
<evidence type="ECO:0000256" key="15">
    <source>
        <dbReference type="ARBA" id="ARBA00023268"/>
    </source>
</evidence>
<dbReference type="SUPFAM" id="SSF141734">
    <property type="entry name" value="HisI-like"/>
    <property type="match status" value="1"/>
</dbReference>
<evidence type="ECO:0000256" key="13">
    <source>
        <dbReference type="ARBA" id="ARBA00023175"/>
    </source>
</evidence>
<dbReference type="SUPFAM" id="SSF101386">
    <property type="entry name" value="all-alpha NTP pyrophosphatases"/>
    <property type="match status" value="1"/>
</dbReference>
<evidence type="ECO:0000256" key="1">
    <source>
        <dbReference type="ARBA" id="ARBA00000024"/>
    </source>
</evidence>
<evidence type="ECO:0000256" key="12">
    <source>
        <dbReference type="ARBA" id="ARBA00023102"/>
    </source>
</evidence>
<dbReference type="InterPro" id="IPR013785">
    <property type="entry name" value="Aldolase_TIM"/>
</dbReference>
<dbReference type="GO" id="GO:0000105">
    <property type="term" value="P:L-histidine biosynthetic process"/>
    <property type="evidence" value="ECO:0007669"/>
    <property type="project" value="UniProtKB-UniPathway"/>
</dbReference>
<comment type="catalytic activity">
    <reaction evidence="2">
        <text>1-(5-phospho-beta-D-ribosyl)-ATP + H2O = 1-(5-phospho-beta-D-ribosyl)-5'-AMP + diphosphate + H(+)</text>
        <dbReference type="Rhea" id="RHEA:22828"/>
        <dbReference type="ChEBI" id="CHEBI:15377"/>
        <dbReference type="ChEBI" id="CHEBI:15378"/>
        <dbReference type="ChEBI" id="CHEBI:33019"/>
        <dbReference type="ChEBI" id="CHEBI:59457"/>
        <dbReference type="ChEBI" id="CHEBI:73183"/>
        <dbReference type="EC" id="3.6.1.31"/>
    </reaction>
</comment>
<reference evidence="19" key="1">
    <citation type="submission" date="2021-02" db="EMBL/GenBank/DDBJ databases">
        <authorList>
            <person name="Nowell W R."/>
        </authorList>
    </citation>
    <scope>NUCLEOTIDE SEQUENCE</scope>
</reference>
<dbReference type="InterPro" id="IPR008179">
    <property type="entry name" value="HisE"/>
</dbReference>
<comment type="caution">
    <text evidence="16">Lacks conserved residue(s) required for the propagation of feature annotation.</text>
</comment>
<keyword evidence="12" id="KW-0368">Histidine biosynthesis</keyword>
<evidence type="ECO:0000256" key="2">
    <source>
        <dbReference type="ARBA" id="ARBA00001460"/>
    </source>
</evidence>
<dbReference type="Gene3D" id="3.40.850.10">
    <property type="entry name" value="Kinesin motor domain"/>
    <property type="match status" value="1"/>
</dbReference>
<evidence type="ECO:0000259" key="18">
    <source>
        <dbReference type="PROSITE" id="PS50067"/>
    </source>
</evidence>
<keyword evidence="10" id="KW-0378">Hydrolase</keyword>
<evidence type="ECO:0000256" key="3">
    <source>
        <dbReference type="ARBA" id="ARBA00004245"/>
    </source>
</evidence>
<dbReference type="InterPro" id="IPR001752">
    <property type="entry name" value="Kinesin_motor_dom"/>
</dbReference>
<evidence type="ECO:0000256" key="6">
    <source>
        <dbReference type="ARBA" id="ARBA00022490"/>
    </source>
</evidence>
<dbReference type="GO" id="GO:0004636">
    <property type="term" value="F:phosphoribosyl-ATP diphosphatase activity"/>
    <property type="evidence" value="ECO:0007669"/>
    <property type="project" value="UniProtKB-EC"/>
</dbReference>
<dbReference type="InterPro" id="IPR038019">
    <property type="entry name" value="PRib_AMP_CycHydrolase_sf"/>
</dbReference>
<dbReference type="SMART" id="SM00129">
    <property type="entry name" value="KISc"/>
    <property type="match status" value="1"/>
</dbReference>
<evidence type="ECO:0000256" key="9">
    <source>
        <dbReference type="ARBA" id="ARBA00022741"/>
    </source>
</evidence>
<dbReference type="CDD" id="cd11534">
    <property type="entry name" value="NTP-PPase_HisIE_like"/>
    <property type="match status" value="1"/>
</dbReference>
<dbReference type="Pfam" id="PF00225">
    <property type="entry name" value="Kinesin"/>
    <property type="match status" value="1"/>
</dbReference>
<feature type="region of interest" description="Disordered" evidence="17">
    <location>
        <begin position="56"/>
        <end position="81"/>
    </location>
</feature>
<dbReference type="PANTHER" id="PTHR47971">
    <property type="entry name" value="KINESIN-RELATED PROTEIN 6"/>
    <property type="match status" value="1"/>
</dbReference>
<feature type="compositionally biased region" description="Polar residues" evidence="17">
    <location>
        <begin position="1"/>
        <end position="13"/>
    </location>
</feature>
<dbReference type="GO" id="GO:0007018">
    <property type="term" value="P:microtubule-based movement"/>
    <property type="evidence" value="ECO:0007669"/>
    <property type="project" value="InterPro"/>
</dbReference>
<dbReference type="Gene3D" id="1.10.287.1080">
    <property type="entry name" value="MazG-like"/>
    <property type="match status" value="1"/>
</dbReference>
<keyword evidence="11" id="KW-0067">ATP-binding</keyword>
<sequence length="936" mass="105767">MNNTAVDQTSSASPVPPPTPIVEQQPQPQPQLQIPHPANNKAEGRLSRLHVVQQSSSINTHNTAVSVVPEPPSPPTSARLHGPFGQMILDYRSTLTYAPITNSNLHHHETNQKDLRICVAVRKRPLNKHHCLAHVPKSKVDLTTYLDNQTFKFDYTFDEKVSNELVYHYIAAPLIDTMFNGGNATVFAYGKTSTMGGDLSSAKTDYSHGIYAQIARGIFHRLLQPQYRTSLEIFITFYEIYCGKVFDLLNNKKRLRVFEDQNGFVQVCDQQEQQVKSIQDVLNIIQHVRGKNQRRVLVTMDMYNGQPVLVKSSQVCEIHSDGNYWQAIKSIGIFPDILIVDLNGAFGETDTKNREIIKKLALKYPVHTGGGLRSLNDVEDVLKSNVRRCTVASADDELIAKIPKDRLIVEMSINENNEVLIHGRKTNTHVNIITKVNQLIAMGVNVISITFVNAEGHLSGIPRKQIQDLLVQIPKNIEKIYIAGGISTMDDLEYLWSFNRIIPQLGSAIWKKKLTIGSIFNGMINFDGNGTVSSIIQDLNGLVKGLCYMNRESIEQTCETRQLYRYSRKFGKVMMKGETSGDIQHIVRISLDCDMDAMLMIVDSQKSFCHAGNYSCFSLPTSIKANLATLAEHIKSRINQDSYSGRIQRNPQLALAKIMEEFWEVVVAHQDNQISECSDLLVHLVMYLNGSGISIEDIFNELHARRWAPKLLVENTKISSNEKSNEIVIGISASKYPDKTDEFAEEQLGIKIARHSGRNLLVEGQIVDRDKFCKYFSHDENMKVSLFISRPQDMPWLLASKRVAHVITFETVIKNYPKFYTVLHEIVDPSLSLALVCRKGACVEPEKWTAQNKPLIASEHVHHVTRFLEQMNIKHDKYHLDKITGSSEGFLVNTDKYLLADTIVETGKTLEENNLEIWKLIIPKGQLRIGLYGYCN</sequence>
<comment type="catalytic activity">
    <reaction evidence="1">
        <text>1-(5-phospho-beta-D-ribosyl)-5'-AMP + H2O = 1-(5-phospho-beta-D-ribosyl)-5-[(5-phospho-beta-D-ribosylamino)methylideneamino]imidazole-4-carboxamide</text>
        <dbReference type="Rhea" id="RHEA:20049"/>
        <dbReference type="ChEBI" id="CHEBI:15377"/>
        <dbReference type="ChEBI" id="CHEBI:58435"/>
        <dbReference type="ChEBI" id="CHEBI:59457"/>
        <dbReference type="EC" id="3.5.4.19"/>
    </reaction>
</comment>
<dbReference type="GO" id="GO:0003879">
    <property type="term" value="F:ATP phosphoribosyltransferase activity"/>
    <property type="evidence" value="ECO:0007669"/>
    <property type="project" value="InterPro"/>
</dbReference>
<dbReference type="InterPro" id="IPR021130">
    <property type="entry name" value="PRib-ATP_PPHydrolase-like"/>
</dbReference>
<comment type="pathway">
    <text evidence="4">Amino-acid biosynthesis; L-histidine biosynthesis; L-histidine from 5-phospho-alpha-D-ribose 1-diphosphate: step 3/9.</text>
</comment>
<dbReference type="SUPFAM" id="SSF53850">
    <property type="entry name" value="Periplasmic binding protein-like II"/>
    <property type="match status" value="1"/>
</dbReference>
<dbReference type="Proteomes" id="UP000663872">
    <property type="component" value="Unassembled WGS sequence"/>
</dbReference>
<evidence type="ECO:0000256" key="11">
    <source>
        <dbReference type="ARBA" id="ARBA00022840"/>
    </source>
</evidence>
<dbReference type="InterPro" id="IPR036961">
    <property type="entry name" value="Kinesin_motor_dom_sf"/>
</dbReference>
<evidence type="ECO:0000256" key="17">
    <source>
        <dbReference type="SAM" id="MobiDB-lite"/>
    </source>
</evidence>
<evidence type="ECO:0000256" key="7">
    <source>
        <dbReference type="ARBA" id="ARBA00022605"/>
    </source>
</evidence>
<feature type="region of interest" description="Disordered" evidence="17">
    <location>
        <begin position="1"/>
        <end position="39"/>
    </location>
</feature>
<dbReference type="GO" id="GO:0007019">
    <property type="term" value="P:microtubule depolymerization"/>
    <property type="evidence" value="ECO:0007669"/>
    <property type="project" value="TreeGrafter"/>
</dbReference>
<evidence type="ECO:0000256" key="8">
    <source>
        <dbReference type="ARBA" id="ARBA00022701"/>
    </source>
</evidence>
<dbReference type="Gene3D" id="3.40.190.10">
    <property type="entry name" value="Periplasmic binding protein-like II"/>
    <property type="match status" value="2"/>
</dbReference>
<dbReference type="GO" id="GO:0003777">
    <property type="term" value="F:microtubule motor activity"/>
    <property type="evidence" value="ECO:0007669"/>
    <property type="project" value="InterPro"/>
</dbReference>
<dbReference type="InterPro" id="IPR002496">
    <property type="entry name" value="PRib_AMP_CycHydrolase_dom"/>
</dbReference>
<evidence type="ECO:0000256" key="4">
    <source>
        <dbReference type="ARBA" id="ARBA00005169"/>
    </source>
</evidence>
<dbReference type="Pfam" id="PF01634">
    <property type="entry name" value="HisG"/>
    <property type="match status" value="1"/>
</dbReference>
<keyword evidence="8" id="KW-0493">Microtubule</keyword>
<evidence type="ECO:0000313" key="19">
    <source>
        <dbReference type="EMBL" id="CAF3731594.1"/>
    </source>
</evidence>
<keyword evidence="7" id="KW-0028">Amino-acid biosynthesis</keyword>
<dbReference type="SUPFAM" id="SSF52540">
    <property type="entry name" value="P-loop containing nucleoside triphosphate hydrolases"/>
    <property type="match status" value="1"/>
</dbReference>
<keyword evidence="6" id="KW-0963">Cytoplasm</keyword>
<dbReference type="InterPro" id="IPR013820">
    <property type="entry name" value="ATP_PRibTrfase_cat"/>
</dbReference>
<dbReference type="PROSITE" id="PS50067">
    <property type="entry name" value="KINESIN_MOTOR_2"/>
    <property type="match status" value="1"/>
</dbReference>
<comment type="subcellular location">
    <subcellularLocation>
        <location evidence="3">Cytoplasm</location>
        <location evidence="3">Cytoskeleton</location>
    </subcellularLocation>
</comment>
<evidence type="ECO:0000256" key="10">
    <source>
        <dbReference type="ARBA" id="ARBA00022801"/>
    </source>
</evidence>
<protein>
    <recommendedName>
        <fullName evidence="18">Kinesin motor domain-containing protein</fullName>
    </recommendedName>
</protein>
<dbReference type="UniPathway" id="UPA00031">
    <property type="reaction ID" value="UER00007"/>
</dbReference>
<feature type="compositionally biased region" description="Low complexity" evidence="17">
    <location>
        <begin position="21"/>
        <end position="37"/>
    </location>
</feature>
<dbReference type="GO" id="GO:0005524">
    <property type="term" value="F:ATP binding"/>
    <property type="evidence" value="ECO:0007669"/>
    <property type="project" value="UniProtKB-KW"/>
</dbReference>
<comment type="caution">
    <text evidence="19">The sequence shown here is derived from an EMBL/GenBank/DDBJ whole genome shotgun (WGS) entry which is preliminary data.</text>
</comment>
<comment type="pathway">
    <text evidence="5">Amino-acid biosynthesis; L-histidine biosynthesis; L-histidine from 5-phospho-alpha-D-ribose 1-diphosphate: step 2/9.</text>
</comment>
<dbReference type="EMBL" id="CAJNYT010005366">
    <property type="protein sequence ID" value="CAF3731594.1"/>
    <property type="molecule type" value="Genomic_DNA"/>
</dbReference>
<dbReference type="Gene3D" id="3.20.20.70">
    <property type="entry name" value="Aldolase class I"/>
    <property type="match status" value="1"/>
</dbReference>
<keyword evidence="15" id="KW-0511">Multifunctional enzyme</keyword>
<evidence type="ECO:0000313" key="20">
    <source>
        <dbReference type="Proteomes" id="UP000663872"/>
    </source>
</evidence>
<comment type="similarity">
    <text evidence="16">Belongs to the TRAFAC class myosin-kinesin ATPase superfamily. Kinesin family.</text>
</comment>
<keyword evidence="14" id="KW-0206">Cytoskeleton</keyword>
<evidence type="ECO:0000256" key="5">
    <source>
        <dbReference type="ARBA" id="ARBA00005204"/>
    </source>
</evidence>
<proteinExistence type="inferred from homology"/>
<keyword evidence="9" id="KW-0547">Nucleotide-binding</keyword>
<dbReference type="PANTHER" id="PTHR47971:SF8">
    <property type="entry name" value="KINESIN-LIKE PROTEIN"/>
    <property type="match status" value="1"/>
</dbReference>
<accession>A0A818WWA3</accession>
<feature type="domain" description="Kinesin motor" evidence="18">
    <location>
        <begin position="116"/>
        <end position="287"/>
    </location>
</feature>
<keyword evidence="13" id="KW-0505">Motor protein</keyword>
<evidence type="ECO:0000256" key="16">
    <source>
        <dbReference type="PROSITE-ProRule" id="PRU00283"/>
    </source>
</evidence>
<dbReference type="InterPro" id="IPR027640">
    <property type="entry name" value="Kinesin-like_fam"/>
</dbReference>
<dbReference type="InterPro" id="IPR027417">
    <property type="entry name" value="P-loop_NTPase"/>
</dbReference>
<gene>
    <name evidence="19" type="ORF">GRG538_LOCUS30300</name>
</gene>
<organism evidence="19 20">
    <name type="scientific">Rotaria socialis</name>
    <dbReference type="NCBI Taxonomy" id="392032"/>
    <lineage>
        <taxon>Eukaryota</taxon>
        <taxon>Metazoa</taxon>
        <taxon>Spiralia</taxon>
        <taxon>Gnathifera</taxon>
        <taxon>Rotifera</taxon>
        <taxon>Eurotatoria</taxon>
        <taxon>Bdelloidea</taxon>
        <taxon>Philodinida</taxon>
        <taxon>Philodinidae</taxon>
        <taxon>Rotaria</taxon>
    </lineage>
</organism>
<name>A0A818WWA3_9BILA</name>